<dbReference type="Proteomes" id="UP000289738">
    <property type="component" value="Chromosome A09"/>
</dbReference>
<evidence type="ECO:0000313" key="3">
    <source>
        <dbReference type="Proteomes" id="UP000289738"/>
    </source>
</evidence>
<proteinExistence type="predicted"/>
<keyword evidence="3" id="KW-1185">Reference proteome</keyword>
<accession>A0A445BLB6</accession>
<feature type="region of interest" description="Disordered" evidence="1">
    <location>
        <begin position="35"/>
        <end position="64"/>
    </location>
</feature>
<dbReference type="EMBL" id="SDMP01000009">
    <property type="protein sequence ID" value="RYR39466.1"/>
    <property type="molecule type" value="Genomic_DNA"/>
</dbReference>
<comment type="caution">
    <text evidence="2">The sequence shown here is derived from an EMBL/GenBank/DDBJ whole genome shotgun (WGS) entry which is preliminary data.</text>
</comment>
<name>A0A445BLB6_ARAHY</name>
<sequence length="89" mass="9405">MADEISNANVGSSTNDQNPVVVAQTSAELASHIENSIQNPGVGPEKNVVVNDPPMANNGRSTSNNLGSIVAVRQYVKESHHDLVNLLTQ</sequence>
<evidence type="ECO:0000313" key="2">
    <source>
        <dbReference type="EMBL" id="RYR39466.1"/>
    </source>
</evidence>
<dbReference type="AlphaFoldDB" id="A0A445BLB6"/>
<reference evidence="2 3" key="1">
    <citation type="submission" date="2019-01" db="EMBL/GenBank/DDBJ databases">
        <title>Sequencing of cultivated peanut Arachis hypogaea provides insights into genome evolution and oil improvement.</title>
        <authorList>
            <person name="Chen X."/>
        </authorList>
    </citation>
    <scope>NUCLEOTIDE SEQUENCE [LARGE SCALE GENOMIC DNA]</scope>
    <source>
        <strain evidence="3">cv. Fuhuasheng</strain>
        <tissue evidence="2">Leaves</tissue>
    </source>
</reference>
<gene>
    <name evidence="2" type="ORF">Ahy_A09g045018</name>
</gene>
<feature type="region of interest" description="Disordered" evidence="1">
    <location>
        <begin position="1"/>
        <end position="20"/>
    </location>
</feature>
<evidence type="ECO:0000256" key="1">
    <source>
        <dbReference type="SAM" id="MobiDB-lite"/>
    </source>
</evidence>
<organism evidence="2 3">
    <name type="scientific">Arachis hypogaea</name>
    <name type="common">Peanut</name>
    <dbReference type="NCBI Taxonomy" id="3818"/>
    <lineage>
        <taxon>Eukaryota</taxon>
        <taxon>Viridiplantae</taxon>
        <taxon>Streptophyta</taxon>
        <taxon>Embryophyta</taxon>
        <taxon>Tracheophyta</taxon>
        <taxon>Spermatophyta</taxon>
        <taxon>Magnoliopsida</taxon>
        <taxon>eudicotyledons</taxon>
        <taxon>Gunneridae</taxon>
        <taxon>Pentapetalae</taxon>
        <taxon>rosids</taxon>
        <taxon>fabids</taxon>
        <taxon>Fabales</taxon>
        <taxon>Fabaceae</taxon>
        <taxon>Papilionoideae</taxon>
        <taxon>50 kb inversion clade</taxon>
        <taxon>dalbergioids sensu lato</taxon>
        <taxon>Dalbergieae</taxon>
        <taxon>Pterocarpus clade</taxon>
        <taxon>Arachis</taxon>
    </lineage>
</organism>
<protein>
    <submittedName>
        <fullName evidence="2">Uncharacterized protein</fullName>
    </submittedName>
</protein>